<dbReference type="InParanoid" id="A0A2T3AF05"/>
<dbReference type="Proteomes" id="UP000241462">
    <property type="component" value="Unassembled WGS sequence"/>
</dbReference>
<evidence type="ECO:0000313" key="1">
    <source>
        <dbReference type="EMBL" id="PSR94317.1"/>
    </source>
</evidence>
<name>A0A2T3AF05_9PEZI</name>
<proteinExistence type="predicted"/>
<sequence>MGAEIFMSHMLGWRLFHFLPGFDHSCLTSRSFPFPFFSFLLPSSSPPPFLKTGGKDKSASLCGILAKLLCGWVGWKKLAGQAGFLCRQRATRSLIRRDGMSLHTMNAEYGASFNWQSRLSLL</sequence>
<evidence type="ECO:0000313" key="2">
    <source>
        <dbReference type="Proteomes" id="UP000241462"/>
    </source>
</evidence>
<dbReference type="AlphaFoldDB" id="A0A2T3AF05"/>
<accession>A0A2T3AF05</accession>
<dbReference type="EMBL" id="KZ678399">
    <property type="protein sequence ID" value="PSR94317.1"/>
    <property type="molecule type" value="Genomic_DNA"/>
</dbReference>
<gene>
    <name evidence="1" type="ORF">BD289DRAFT_144384</name>
</gene>
<keyword evidence="2" id="KW-1185">Reference proteome</keyword>
<reference evidence="1 2" key="1">
    <citation type="journal article" date="2018" name="Mycol. Prog.">
        <title>Coniella lustricola, a new species from submerged detritus.</title>
        <authorList>
            <person name="Raudabaugh D.B."/>
            <person name="Iturriaga T."/>
            <person name="Carver A."/>
            <person name="Mondo S."/>
            <person name="Pangilinan J."/>
            <person name="Lipzen A."/>
            <person name="He G."/>
            <person name="Amirebrahimi M."/>
            <person name="Grigoriev I.V."/>
            <person name="Miller A.N."/>
        </authorList>
    </citation>
    <scope>NUCLEOTIDE SEQUENCE [LARGE SCALE GENOMIC DNA]</scope>
    <source>
        <strain evidence="1 2">B22-T-1</strain>
    </source>
</reference>
<organism evidence="1 2">
    <name type="scientific">Coniella lustricola</name>
    <dbReference type="NCBI Taxonomy" id="2025994"/>
    <lineage>
        <taxon>Eukaryota</taxon>
        <taxon>Fungi</taxon>
        <taxon>Dikarya</taxon>
        <taxon>Ascomycota</taxon>
        <taxon>Pezizomycotina</taxon>
        <taxon>Sordariomycetes</taxon>
        <taxon>Sordariomycetidae</taxon>
        <taxon>Diaporthales</taxon>
        <taxon>Schizoparmaceae</taxon>
        <taxon>Coniella</taxon>
    </lineage>
</organism>
<protein>
    <submittedName>
        <fullName evidence="1">Uncharacterized protein</fullName>
    </submittedName>
</protein>